<dbReference type="AlphaFoldDB" id="A0A8R1XTC3"/>
<evidence type="ECO:0000313" key="1">
    <source>
        <dbReference type="EnsemblMetazoa" id="OVOC4318.1"/>
    </source>
</evidence>
<organism evidence="1 2">
    <name type="scientific">Onchocerca volvulus</name>
    <dbReference type="NCBI Taxonomy" id="6282"/>
    <lineage>
        <taxon>Eukaryota</taxon>
        <taxon>Metazoa</taxon>
        <taxon>Ecdysozoa</taxon>
        <taxon>Nematoda</taxon>
        <taxon>Chromadorea</taxon>
        <taxon>Rhabditida</taxon>
        <taxon>Spirurina</taxon>
        <taxon>Spiruromorpha</taxon>
        <taxon>Filarioidea</taxon>
        <taxon>Onchocercidae</taxon>
        <taxon>Onchocerca</taxon>
    </lineage>
</organism>
<dbReference type="Proteomes" id="UP000024404">
    <property type="component" value="Unassembled WGS sequence"/>
</dbReference>
<evidence type="ECO:0000313" key="2">
    <source>
        <dbReference type="Proteomes" id="UP000024404"/>
    </source>
</evidence>
<keyword evidence="2" id="KW-1185">Reference proteome</keyword>
<protein>
    <submittedName>
        <fullName evidence="1">Uncharacterized protein</fullName>
    </submittedName>
</protein>
<reference evidence="1" key="2">
    <citation type="submission" date="2022-06" db="UniProtKB">
        <authorList>
            <consortium name="EnsemblMetazoa"/>
        </authorList>
    </citation>
    <scope>IDENTIFICATION</scope>
</reference>
<sequence>MLGAFFSNKFFNLIRKKYGQQAEIVNRFRLRDVTKLYSVYRKLSGIPTPDANMDEKRKFPTYIRFCFLVLL</sequence>
<name>A0A8R1XTC3_ONCVO</name>
<dbReference type="EnsemblMetazoa" id="OVOC4318.1">
    <property type="protein sequence ID" value="OVOC4318.1"/>
    <property type="gene ID" value="WBGene00241127"/>
</dbReference>
<dbReference type="EMBL" id="CMVM020000129">
    <property type="status" value="NOT_ANNOTATED_CDS"/>
    <property type="molecule type" value="Genomic_DNA"/>
</dbReference>
<proteinExistence type="predicted"/>
<accession>A0A8R1XTC3</accession>
<reference evidence="2" key="1">
    <citation type="submission" date="2013-10" db="EMBL/GenBank/DDBJ databases">
        <title>Genome sequencing of Onchocerca volvulus.</title>
        <authorList>
            <person name="Cotton J."/>
            <person name="Tsai J."/>
            <person name="Stanley E."/>
            <person name="Tracey A."/>
            <person name="Holroyd N."/>
            <person name="Lustigman S."/>
            <person name="Berriman M."/>
        </authorList>
    </citation>
    <scope>NUCLEOTIDE SEQUENCE</scope>
</reference>